<dbReference type="PRINTS" id="PR00420">
    <property type="entry name" value="RNGMNOXGNASE"/>
</dbReference>
<dbReference type="GO" id="GO:0071949">
    <property type="term" value="F:FAD binding"/>
    <property type="evidence" value="ECO:0007669"/>
    <property type="project" value="InterPro"/>
</dbReference>
<dbReference type="EMBL" id="JARKIE010000046">
    <property type="protein sequence ID" value="KAJ7693454.1"/>
    <property type="molecule type" value="Genomic_DNA"/>
</dbReference>
<evidence type="ECO:0000256" key="2">
    <source>
        <dbReference type="ARBA" id="ARBA00022630"/>
    </source>
</evidence>
<evidence type="ECO:0000259" key="6">
    <source>
        <dbReference type="Pfam" id="PF01494"/>
    </source>
</evidence>
<dbReference type="InterPro" id="IPR036188">
    <property type="entry name" value="FAD/NAD-bd_sf"/>
</dbReference>
<keyword evidence="2" id="KW-0285">Flavoprotein</keyword>
<keyword evidence="5" id="KW-0503">Monooxygenase</keyword>
<keyword evidence="8" id="KW-1185">Reference proteome</keyword>
<dbReference type="SUPFAM" id="SSF51905">
    <property type="entry name" value="FAD/NAD(P)-binding domain"/>
    <property type="match status" value="1"/>
</dbReference>
<dbReference type="SUPFAM" id="SSF54373">
    <property type="entry name" value="FAD-linked reductases, C-terminal domain"/>
    <property type="match status" value="1"/>
</dbReference>
<dbReference type="InterPro" id="IPR050493">
    <property type="entry name" value="FAD-dep_Monooxygenase_BioMet"/>
</dbReference>
<dbReference type="Proteomes" id="UP001221757">
    <property type="component" value="Unassembled WGS sequence"/>
</dbReference>
<reference evidence="7" key="1">
    <citation type="submission" date="2023-03" db="EMBL/GenBank/DDBJ databases">
        <title>Massive genome expansion in bonnet fungi (Mycena s.s.) driven by repeated elements and novel gene families across ecological guilds.</title>
        <authorList>
            <consortium name="Lawrence Berkeley National Laboratory"/>
            <person name="Harder C.B."/>
            <person name="Miyauchi S."/>
            <person name="Viragh M."/>
            <person name="Kuo A."/>
            <person name="Thoen E."/>
            <person name="Andreopoulos B."/>
            <person name="Lu D."/>
            <person name="Skrede I."/>
            <person name="Drula E."/>
            <person name="Henrissat B."/>
            <person name="Morin E."/>
            <person name="Kohler A."/>
            <person name="Barry K."/>
            <person name="LaButti K."/>
            <person name="Morin E."/>
            <person name="Salamov A."/>
            <person name="Lipzen A."/>
            <person name="Mereny Z."/>
            <person name="Hegedus B."/>
            <person name="Baldrian P."/>
            <person name="Stursova M."/>
            <person name="Weitz H."/>
            <person name="Taylor A."/>
            <person name="Grigoriev I.V."/>
            <person name="Nagy L.G."/>
            <person name="Martin F."/>
            <person name="Kauserud H."/>
        </authorList>
    </citation>
    <scope>NUCLEOTIDE SEQUENCE</scope>
    <source>
        <strain evidence="7">CBHHK067</strain>
    </source>
</reference>
<dbReference type="AlphaFoldDB" id="A0AAD7DKK9"/>
<keyword evidence="3" id="KW-0274">FAD</keyword>
<evidence type="ECO:0000313" key="8">
    <source>
        <dbReference type="Proteomes" id="UP001221757"/>
    </source>
</evidence>
<gene>
    <name evidence="7" type="ORF">B0H17DRAFT_879875</name>
</gene>
<feature type="non-terminal residue" evidence="7">
    <location>
        <position position="343"/>
    </location>
</feature>
<protein>
    <recommendedName>
        <fullName evidence="6">FAD-binding domain-containing protein</fullName>
    </recommendedName>
</protein>
<feature type="non-terminal residue" evidence="7">
    <location>
        <position position="1"/>
    </location>
</feature>
<dbReference type="InterPro" id="IPR002938">
    <property type="entry name" value="FAD-bd"/>
</dbReference>
<dbReference type="GO" id="GO:0004497">
    <property type="term" value="F:monooxygenase activity"/>
    <property type="evidence" value="ECO:0007669"/>
    <property type="project" value="UniProtKB-KW"/>
</dbReference>
<evidence type="ECO:0000256" key="1">
    <source>
        <dbReference type="ARBA" id="ARBA00007992"/>
    </source>
</evidence>
<sequence length="343" mass="36830">LNISIVGAGIAGLTAAITLRRNGHLVQVRTRPSLGPLRALIDSQAFEASQVNTEIGAALGVQPNALRVLEHLGISTKNLKGIEHSEALLCHRSDHDLHNELKRLAIGEGEGAPAKLHLGSRVLAADVEEGTITLEGGKVVHADLILGADGINVRAHFRILGGPVTAPSSGFSCFRTVFEAQTSGIPELEWIADEVSGPRSAVVKDGPFRMFIVYPCRNGTLINFIAFFTDSPGDEAGWTPTGSRRRSWKSTRIFTPSSCVLDLPSHSPIHKWNLRVLPVLPTWIRGCAALLGDSAHATMPFLGQGAGMAIEEAGSIGCLLPLGTRREDIPGRLEAYQDIRKYR</sequence>
<comment type="caution">
    <text evidence="7">The sequence shown here is derived from an EMBL/GenBank/DDBJ whole genome shotgun (WGS) entry which is preliminary data.</text>
</comment>
<organism evidence="7 8">
    <name type="scientific">Mycena rosella</name>
    <name type="common">Pink bonnet</name>
    <name type="synonym">Agaricus rosellus</name>
    <dbReference type="NCBI Taxonomy" id="1033263"/>
    <lineage>
        <taxon>Eukaryota</taxon>
        <taxon>Fungi</taxon>
        <taxon>Dikarya</taxon>
        <taxon>Basidiomycota</taxon>
        <taxon>Agaricomycotina</taxon>
        <taxon>Agaricomycetes</taxon>
        <taxon>Agaricomycetidae</taxon>
        <taxon>Agaricales</taxon>
        <taxon>Marasmiineae</taxon>
        <taxon>Mycenaceae</taxon>
        <taxon>Mycena</taxon>
    </lineage>
</organism>
<dbReference type="Pfam" id="PF01494">
    <property type="entry name" value="FAD_binding_3"/>
    <property type="match status" value="1"/>
</dbReference>
<keyword evidence="4" id="KW-0560">Oxidoreductase</keyword>
<feature type="domain" description="FAD-binding" evidence="6">
    <location>
        <begin position="3"/>
        <end position="341"/>
    </location>
</feature>
<evidence type="ECO:0000256" key="5">
    <source>
        <dbReference type="ARBA" id="ARBA00023033"/>
    </source>
</evidence>
<evidence type="ECO:0000313" key="7">
    <source>
        <dbReference type="EMBL" id="KAJ7693454.1"/>
    </source>
</evidence>
<accession>A0AAD7DKK9</accession>
<dbReference type="Gene3D" id="3.50.50.60">
    <property type="entry name" value="FAD/NAD(P)-binding domain"/>
    <property type="match status" value="1"/>
</dbReference>
<proteinExistence type="inferred from homology"/>
<evidence type="ECO:0000256" key="3">
    <source>
        <dbReference type="ARBA" id="ARBA00022827"/>
    </source>
</evidence>
<comment type="similarity">
    <text evidence="1">Belongs to the paxM FAD-dependent monooxygenase family.</text>
</comment>
<dbReference type="PANTHER" id="PTHR13789:SF314">
    <property type="entry name" value="FAD-BINDING DOMAIN-CONTAINING PROTEIN"/>
    <property type="match status" value="1"/>
</dbReference>
<dbReference type="PANTHER" id="PTHR13789">
    <property type="entry name" value="MONOOXYGENASE"/>
    <property type="match status" value="1"/>
</dbReference>
<evidence type="ECO:0000256" key="4">
    <source>
        <dbReference type="ARBA" id="ARBA00023002"/>
    </source>
</evidence>
<name>A0AAD7DKK9_MYCRO</name>